<protein>
    <submittedName>
        <fullName evidence="7">Transcriptional regulator, LysR family</fullName>
    </submittedName>
</protein>
<evidence type="ECO:0000256" key="3">
    <source>
        <dbReference type="ARBA" id="ARBA00023125"/>
    </source>
</evidence>
<dbReference type="SUPFAM" id="SSF53850">
    <property type="entry name" value="Periplasmic binding protein-like II"/>
    <property type="match status" value="1"/>
</dbReference>
<evidence type="ECO:0000256" key="4">
    <source>
        <dbReference type="ARBA" id="ARBA00023159"/>
    </source>
</evidence>
<evidence type="ECO:0000256" key="1">
    <source>
        <dbReference type="ARBA" id="ARBA00009437"/>
    </source>
</evidence>
<keyword evidence="4" id="KW-0010">Activator</keyword>
<dbReference type="CDD" id="cd08429">
    <property type="entry name" value="PBP2_NhaR"/>
    <property type="match status" value="1"/>
</dbReference>
<dbReference type="Gene3D" id="1.10.10.10">
    <property type="entry name" value="Winged helix-like DNA-binding domain superfamily/Winged helix DNA-binding domain"/>
    <property type="match status" value="1"/>
</dbReference>
<dbReference type="InterPro" id="IPR036390">
    <property type="entry name" value="WH_DNA-bd_sf"/>
</dbReference>
<reference evidence="7 8" key="1">
    <citation type="submission" date="2017-05" db="EMBL/GenBank/DDBJ databases">
        <authorList>
            <person name="Varghese N."/>
            <person name="Submissions S."/>
        </authorList>
    </citation>
    <scope>NUCLEOTIDE SEQUENCE [LARGE SCALE GENOMIC DNA]</scope>
    <source>
        <strain evidence="7 8">DSM 26001</strain>
    </source>
</reference>
<dbReference type="InterPro" id="IPR005119">
    <property type="entry name" value="LysR_subst-bd"/>
</dbReference>
<accession>A0ABY1QZ22</accession>
<keyword evidence="5" id="KW-0804">Transcription</keyword>
<dbReference type="PROSITE" id="PS50931">
    <property type="entry name" value="HTH_LYSR"/>
    <property type="match status" value="1"/>
</dbReference>
<name>A0ABY1QZ22_9BURK</name>
<dbReference type="PANTHER" id="PTHR30293:SF2">
    <property type="entry name" value="TRANSCRIPTIONAL ACTIVATOR PROTEIN NHAR"/>
    <property type="match status" value="1"/>
</dbReference>
<dbReference type="NCBIfam" id="NF008284">
    <property type="entry name" value="PRK11062.1"/>
    <property type="match status" value="1"/>
</dbReference>
<dbReference type="InterPro" id="IPR000847">
    <property type="entry name" value="LysR_HTH_N"/>
</dbReference>
<dbReference type="EMBL" id="FXUL01000050">
    <property type="protein sequence ID" value="SMP81914.1"/>
    <property type="molecule type" value="Genomic_DNA"/>
</dbReference>
<dbReference type="Proteomes" id="UP001158049">
    <property type="component" value="Unassembled WGS sequence"/>
</dbReference>
<evidence type="ECO:0000313" key="7">
    <source>
        <dbReference type="EMBL" id="SMP81914.1"/>
    </source>
</evidence>
<evidence type="ECO:0000256" key="2">
    <source>
        <dbReference type="ARBA" id="ARBA00023015"/>
    </source>
</evidence>
<keyword evidence="2" id="KW-0805">Transcription regulation</keyword>
<dbReference type="RefSeq" id="WP_283445760.1">
    <property type="nucleotide sequence ID" value="NZ_FXUL01000050.1"/>
</dbReference>
<feature type="domain" description="HTH lysR-type" evidence="6">
    <location>
        <begin position="4"/>
        <end position="61"/>
    </location>
</feature>
<keyword evidence="8" id="KW-1185">Reference proteome</keyword>
<organism evidence="7 8">
    <name type="scientific">Noviherbaspirillum suwonense</name>
    <dbReference type="NCBI Taxonomy" id="1224511"/>
    <lineage>
        <taxon>Bacteria</taxon>
        <taxon>Pseudomonadati</taxon>
        <taxon>Pseudomonadota</taxon>
        <taxon>Betaproteobacteria</taxon>
        <taxon>Burkholderiales</taxon>
        <taxon>Oxalobacteraceae</taxon>
        <taxon>Noviherbaspirillum</taxon>
    </lineage>
</organism>
<dbReference type="Pfam" id="PF00126">
    <property type="entry name" value="HTH_1"/>
    <property type="match status" value="1"/>
</dbReference>
<keyword evidence="3" id="KW-0238">DNA-binding</keyword>
<dbReference type="PANTHER" id="PTHR30293">
    <property type="entry name" value="TRANSCRIPTIONAL REGULATORY PROTEIN NAC-RELATED"/>
    <property type="match status" value="1"/>
</dbReference>
<dbReference type="InterPro" id="IPR036388">
    <property type="entry name" value="WH-like_DNA-bd_sf"/>
</dbReference>
<dbReference type="Pfam" id="PF03466">
    <property type="entry name" value="LysR_substrate"/>
    <property type="match status" value="1"/>
</dbReference>
<proteinExistence type="inferred from homology"/>
<evidence type="ECO:0000259" key="6">
    <source>
        <dbReference type="PROSITE" id="PS50931"/>
    </source>
</evidence>
<comment type="caution">
    <text evidence="7">The sequence shown here is derived from an EMBL/GenBank/DDBJ whole genome shotgun (WGS) entry which is preliminary data.</text>
</comment>
<evidence type="ECO:0000313" key="8">
    <source>
        <dbReference type="Proteomes" id="UP001158049"/>
    </source>
</evidence>
<gene>
    <name evidence="7" type="ORF">SAMN06295970_1506</name>
</gene>
<dbReference type="Gene3D" id="3.40.190.290">
    <property type="match status" value="1"/>
</dbReference>
<evidence type="ECO:0000256" key="5">
    <source>
        <dbReference type="ARBA" id="ARBA00023163"/>
    </source>
</evidence>
<comment type="similarity">
    <text evidence="1">Belongs to the LysR transcriptional regulatory family.</text>
</comment>
<sequence>MGALNYKHLHYFWMVAKTGSIGRASARLHVTAQTISGQLTLFEQILGQPLFDRVGRRLQLNDMGRMVLRYADDIFTLGGELEEAMQRGPAERPLQLRVGVTDAVPKSMAYLLLEPAVRLPQGLRIICREGKPRQLLAELATHQLDIVIGDSPLPANVEVRGFNHLLGECGLVFFAAPALARQYRKGFPHSLDGAPFLLPGEEAAVRPRLLRWFDRIGVKPVIVGEFDDSALLKAFGEAGTGIFSAPQAVAARLKKQLAVQTLGSTGEVVEQFYAVSMERRLTHPAVVAIRTAARDTLFGAGAQS</sequence>
<dbReference type="SUPFAM" id="SSF46785">
    <property type="entry name" value="Winged helix' DNA-binding domain"/>
    <property type="match status" value="1"/>
</dbReference>